<gene>
    <name evidence="12 13" type="primary">LOC106074849</name>
</gene>
<evidence type="ECO:0000256" key="6">
    <source>
        <dbReference type="PIRSR" id="PIRSR624869-1"/>
    </source>
</evidence>
<keyword evidence="8" id="KW-0464">Manganese</keyword>
<reference evidence="12 13" key="1">
    <citation type="submission" date="2025-04" db="UniProtKB">
        <authorList>
            <consortium name="RefSeq"/>
        </authorList>
    </citation>
    <scope>IDENTIFICATION</scope>
</reference>
<name>A0A9W2ZP50_BIOGL</name>
<feature type="binding site" evidence="7">
    <location>
        <begin position="290"/>
        <end position="293"/>
    </location>
    <ligand>
        <name>ATP</name>
        <dbReference type="ChEBI" id="CHEBI:30616"/>
    </ligand>
</feature>
<dbReference type="PANTHER" id="PTHR12450:SF22">
    <property type="entry name" value="EXTRACELLULAR SERINE_THREONINE PROTEIN CG31145"/>
    <property type="match status" value="1"/>
</dbReference>
<comment type="subcellular location">
    <subcellularLocation>
        <location evidence="1">Golgi apparatus</location>
    </subcellularLocation>
</comment>
<dbReference type="InterPro" id="IPR024869">
    <property type="entry name" value="FAM20"/>
</dbReference>
<evidence type="ECO:0000313" key="13">
    <source>
        <dbReference type="RefSeq" id="XP_055876674.1"/>
    </source>
</evidence>
<dbReference type="GO" id="GO:0046872">
    <property type="term" value="F:metal ion binding"/>
    <property type="evidence" value="ECO:0007669"/>
    <property type="project" value="UniProtKB-KW"/>
</dbReference>
<dbReference type="OrthoDB" id="8583677at2759"/>
<evidence type="ECO:0000256" key="4">
    <source>
        <dbReference type="ARBA" id="ARBA00023157"/>
    </source>
</evidence>
<evidence type="ECO:0000256" key="3">
    <source>
        <dbReference type="ARBA" id="ARBA00023034"/>
    </source>
</evidence>
<feature type="domain" description="FAM20 C-terminal" evidence="10">
    <location>
        <begin position="255"/>
        <end position="467"/>
    </location>
</feature>
<feature type="binding site" evidence="7">
    <location>
        <position position="187"/>
    </location>
    <ligand>
        <name>ATP</name>
        <dbReference type="ChEBI" id="CHEBI:30616"/>
    </ligand>
</feature>
<keyword evidence="7" id="KW-0547">Nucleotide-binding</keyword>
<evidence type="ECO:0000256" key="9">
    <source>
        <dbReference type="SAM" id="Phobius"/>
    </source>
</evidence>
<keyword evidence="9" id="KW-0472">Membrane</keyword>
<comment type="cofactor">
    <cofactor evidence="8">
        <name>Mn(2+)</name>
        <dbReference type="ChEBI" id="CHEBI:29035"/>
    </cofactor>
</comment>
<keyword evidence="8" id="KW-0479">Metal-binding</keyword>
<proteinExistence type="inferred from homology"/>
<dbReference type="RefSeq" id="XP_055876673.1">
    <property type="nucleotide sequence ID" value="XM_056020698.1"/>
</dbReference>
<dbReference type="Proteomes" id="UP001165740">
    <property type="component" value="Chromosome 2"/>
</dbReference>
<dbReference type="GO" id="GO:0016773">
    <property type="term" value="F:phosphotransferase activity, alcohol group as acceptor"/>
    <property type="evidence" value="ECO:0007669"/>
    <property type="project" value="TreeGrafter"/>
</dbReference>
<dbReference type="GO" id="GO:0005794">
    <property type="term" value="C:Golgi apparatus"/>
    <property type="evidence" value="ECO:0007669"/>
    <property type="project" value="UniProtKB-SubCell"/>
</dbReference>
<feature type="binding site" evidence="7">
    <location>
        <position position="365"/>
    </location>
    <ligand>
        <name>ATP</name>
        <dbReference type="ChEBI" id="CHEBI:30616"/>
    </ligand>
</feature>
<dbReference type="RefSeq" id="XP_055876674.1">
    <property type="nucleotide sequence ID" value="XM_056020699.1"/>
</dbReference>
<keyword evidence="9" id="KW-1133">Transmembrane helix</keyword>
<dbReference type="InterPro" id="IPR009581">
    <property type="entry name" value="FAM20_C"/>
</dbReference>
<keyword evidence="3" id="KW-0333">Golgi apparatus</keyword>
<dbReference type="PANTHER" id="PTHR12450">
    <property type="entry name" value="DENTIN MATRIX PROTEIN 4 PROTEIN FAM20"/>
    <property type="match status" value="1"/>
</dbReference>
<evidence type="ECO:0000256" key="1">
    <source>
        <dbReference type="ARBA" id="ARBA00004555"/>
    </source>
</evidence>
<keyword evidence="7" id="KW-0067">ATP-binding</keyword>
<dbReference type="GO" id="GO:0005524">
    <property type="term" value="F:ATP binding"/>
    <property type="evidence" value="ECO:0007669"/>
    <property type="project" value="UniProtKB-KW"/>
</dbReference>
<evidence type="ECO:0000313" key="11">
    <source>
        <dbReference type="Proteomes" id="UP001165740"/>
    </source>
</evidence>
<accession>A0A9W2ZP50</accession>
<keyword evidence="11" id="KW-1185">Reference proteome</keyword>
<sequence>MKRSIRYAWFKFALITSLLMYAALVYYHVETLMKEREVFTRCYTLDHNQMNLESPNVKNNRGSRSKQSVPEADMFIQEYTERADIINSIYQLNKREHYHVFLSRLKERRKEGKRMAEYLNIEGNETWLLFQRDINQFYLYNPADHQLLNELLKDLNSRPVVKAEINRQSSQLVLILTLDDGGKGVFKPMRMARDAETSDDLYYFSEMERHISEIAAFHLDKVLGFYRAPPTIGRILNITRDIQQVGEETLTNTVYRSPVGNVCFYGKCKNFCDPAFAVCGQPDGIQGSISAFLPSRSFHSASANLHHPWSRSYNMKLKQGWETNEEYCETSVKGQSEFKGRRLLDFMDTSVFDFLIGNMDRHNVEFFSQFGADTFLLHYDHGRGFGKSKYDCMSCLAPVRQCCLIRLSTLAKLIKLYNGPDSLSHVLQESLKADPLAPILWERHLDALDRRVGLIIKVISECITRKRKLWQEVIVDDGVI</sequence>
<evidence type="ECO:0000256" key="7">
    <source>
        <dbReference type="PIRSR" id="PIRSR624869-2"/>
    </source>
</evidence>
<feature type="binding site" evidence="7">
    <location>
        <position position="380"/>
    </location>
    <ligand>
        <name>ATP</name>
        <dbReference type="ChEBI" id="CHEBI:30616"/>
    </ligand>
</feature>
<evidence type="ECO:0000259" key="10">
    <source>
        <dbReference type="Pfam" id="PF06702"/>
    </source>
</evidence>
<keyword evidence="5" id="KW-0325">Glycoprotein</keyword>
<dbReference type="OMA" id="SDYCTMV"/>
<evidence type="ECO:0000313" key="12">
    <source>
        <dbReference type="RefSeq" id="XP_055876673.1"/>
    </source>
</evidence>
<feature type="binding site" evidence="7">
    <location>
        <position position="171"/>
    </location>
    <ligand>
        <name>ATP</name>
        <dbReference type="ChEBI" id="CHEBI:30616"/>
    </ligand>
</feature>
<feature type="binding site" evidence="8">
    <location>
        <position position="208"/>
    </location>
    <ligand>
        <name>Mn(2+)</name>
        <dbReference type="ChEBI" id="CHEBI:29035"/>
    </ligand>
</feature>
<feature type="active site" evidence="6">
    <location>
        <position position="360"/>
    </location>
</feature>
<organism evidence="11 12">
    <name type="scientific">Biomphalaria glabrata</name>
    <name type="common">Bloodfluke planorb</name>
    <name type="synonym">Freshwater snail</name>
    <dbReference type="NCBI Taxonomy" id="6526"/>
    <lineage>
        <taxon>Eukaryota</taxon>
        <taxon>Metazoa</taxon>
        <taxon>Spiralia</taxon>
        <taxon>Lophotrochozoa</taxon>
        <taxon>Mollusca</taxon>
        <taxon>Gastropoda</taxon>
        <taxon>Heterobranchia</taxon>
        <taxon>Euthyneura</taxon>
        <taxon>Panpulmonata</taxon>
        <taxon>Hygrophila</taxon>
        <taxon>Lymnaeoidea</taxon>
        <taxon>Planorbidae</taxon>
        <taxon>Biomphalaria</taxon>
    </lineage>
</organism>
<feature type="binding site" evidence="7">
    <location>
        <position position="208"/>
    </location>
    <ligand>
        <name>ATP</name>
        <dbReference type="ChEBI" id="CHEBI:30616"/>
    </ligand>
</feature>
<feature type="transmembrane region" description="Helical" evidence="9">
    <location>
        <begin position="12"/>
        <end position="29"/>
    </location>
</feature>
<evidence type="ECO:0000256" key="5">
    <source>
        <dbReference type="ARBA" id="ARBA00023180"/>
    </source>
</evidence>
<comment type="similarity">
    <text evidence="2">Belongs to the FAM20 family.</text>
</comment>
<dbReference type="AlphaFoldDB" id="A0A9W2ZP50"/>
<dbReference type="Pfam" id="PF06702">
    <property type="entry name" value="Fam20C"/>
    <property type="match status" value="1"/>
</dbReference>
<keyword evidence="9" id="KW-0812">Transmembrane</keyword>
<keyword evidence="4" id="KW-1015">Disulfide bond</keyword>
<evidence type="ECO:0000256" key="2">
    <source>
        <dbReference type="ARBA" id="ARBA00006557"/>
    </source>
</evidence>
<evidence type="ECO:0000256" key="8">
    <source>
        <dbReference type="PIRSR" id="PIRSR624869-3"/>
    </source>
</evidence>
<feature type="binding site" evidence="8">
    <location>
        <position position="380"/>
    </location>
    <ligand>
        <name>Mn(2+)</name>
        <dbReference type="ChEBI" id="CHEBI:29035"/>
    </ligand>
</feature>
<dbReference type="GeneID" id="106074849"/>
<protein>
    <submittedName>
        <fullName evidence="12 13">Extracellular serine/threonine protein CG31145-like isoform X1</fullName>
    </submittedName>
</protein>